<proteinExistence type="predicted"/>
<name>A0A0K0EPP5_STRER</name>
<accession>A0A0K0EPP5</accession>
<sequence length="135" mass="15646">MKIEYTIPNEHTTNGVAERCIRTLRLMLKKEESTFRGRSKHGSTGEKPRDLIFAFAQQGESFFYQIPEEMGRIYITQRLINNPVAFRQMRQGKLEVAVGILKDVNMKNDTVDIKASDKALVKRSVLKIRPMKKKF</sequence>
<organism evidence="1">
    <name type="scientific">Strongyloides stercoralis</name>
    <name type="common">Threadworm</name>
    <dbReference type="NCBI Taxonomy" id="6248"/>
    <lineage>
        <taxon>Eukaryota</taxon>
        <taxon>Metazoa</taxon>
        <taxon>Ecdysozoa</taxon>
        <taxon>Nematoda</taxon>
        <taxon>Chromadorea</taxon>
        <taxon>Rhabditida</taxon>
        <taxon>Tylenchina</taxon>
        <taxon>Panagrolaimomorpha</taxon>
        <taxon>Strongyloidoidea</taxon>
        <taxon>Strongyloididae</taxon>
        <taxon>Strongyloides</taxon>
    </lineage>
</organism>
<dbReference type="AlphaFoldDB" id="A0A0K0EPP5"/>
<dbReference type="WBParaSite" id="SSTP_0001143100.1">
    <property type="protein sequence ID" value="SSTP_0001143100.1"/>
    <property type="gene ID" value="SSTP_0001143100"/>
</dbReference>
<protein>
    <submittedName>
        <fullName evidence="1">Integrase catalytic domain-containing protein</fullName>
    </submittedName>
</protein>
<reference evidence="1" key="1">
    <citation type="submission" date="2015-08" db="UniProtKB">
        <authorList>
            <consortium name="WormBaseParasite"/>
        </authorList>
    </citation>
    <scope>IDENTIFICATION</scope>
</reference>
<dbReference type="STRING" id="6248.A0A0K0EPP5"/>
<evidence type="ECO:0000313" key="1">
    <source>
        <dbReference type="WBParaSite" id="SSTP_0001143100.1"/>
    </source>
</evidence>